<dbReference type="AlphaFoldDB" id="A0A438FEM1"/>
<evidence type="ECO:0008006" key="3">
    <source>
        <dbReference type="Google" id="ProtNLM"/>
    </source>
</evidence>
<evidence type="ECO:0000313" key="1">
    <source>
        <dbReference type="EMBL" id="RVW58180.1"/>
    </source>
</evidence>
<proteinExistence type="predicted"/>
<organism evidence="1 2">
    <name type="scientific">Vitis vinifera</name>
    <name type="common">Grape</name>
    <dbReference type="NCBI Taxonomy" id="29760"/>
    <lineage>
        <taxon>Eukaryota</taxon>
        <taxon>Viridiplantae</taxon>
        <taxon>Streptophyta</taxon>
        <taxon>Embryophyta</taxon>
        <taxon>Tracheophyta</taxon>
        <taxon>Spermatophyta</taxon>
        <taxon>Magnoliopsida</taxon>
        <taxon>eudicotyledons</taxon>
        <taxon>Gunneridae</taxon>
        <taxon>Pentapetalae</taxon>
        <taxon>rosids</taxon>
        <taxon>Vitales</taxon>
        <taxon>Vitaceae</taxon>
        <taxon>Viteae</taxon>
        <taxon>Vitis</taxon>
    </lineage>
</organism>
<evidence type="ECO:0000313" key="2">
    <source>
        <dbReference type="Proteomes" id="UP000288805"/>
    </source>
</evidence>
<reference evidence="1 2" key="1">
    <citation type="journal article" date="2018" name="PLoS Genet.">
        <title>Population sequencing reveals clonal diversity and ancestral inbreeding in the grapevine cultivar Chardonnay.</title>
        <authorList>
            <person name="Roach M.J."/>
            <person name="Johnson D.L."/>
            <person name="Bohlmann J."/>
            <person name="van Vuuren H.J."/>
            <person name="Jones S.J."/>
            <person name="Pretorius I.S."/>
            <person name="Schmidt S.A."/>
            <person name="Borneman A.R."/>
        </authorList>
    </citation>
    <scope>NUCLEOTIDE SEQUENCE [LARGE SCALE GENOMIC DNA]</scope>
    <source>
        <strain evidence="2">cv. Chardonnay</strain>
        <tissue evidence="1">Leaf</tissue>
    </source>
</reference>
<dbReference type="PANTHER" id="PTHR44303:SF2">
    <property type="entry name" value="DNAJ HOMOLOG SUBFAMILY C MEMBER 16"/>
    <property type="match status" value="1"/>
</dbReference>
<name>A0A438FEM1_VITVI</name>
<gene>
    <name evidence="1" type="ORF">CK203_111663</name>
</gene>
<sequence>MAGSSKFWLLMRKIGCIVAGLWLLPNSLAYLSHFSVPHLPGSDPAIWNSGTEVPETIDFLKIRYAFELLTDPLWKRDYDIFGIDEQIDVFENVKKQFSGVSFSGINLPLLSAASSDPGDHVFNVITSNDFHSVLEKTEPLLIQV</sequence>
<protein>
    <recommendedName>
        <fullName evidence="3">J domain-containing protein</fullName>
    </recommendedName>
</protein>
<comment type="caution">
    <text evidence="1">The sequence shown here is derived from an EMBL/GenBank/DDBJ whole genome shotgun (WGS) entry which is preliminary data.</text>
</comment>
<accession>A0A438FEM1</accession>
<dbReference type="Proteomes" id="UP000288805">
    <property type="component" value="Unassembled WGS sequence"/>
</dbReference>
<dbReference type="InterPro" id="IPR052448">
    <property type="entry name" value="DnaJ_C16_autophagy_reg"/>
</dbReference>
<dbReference type="EMBL" id="QGNW01000974">
    <property type="protein sequence ID" value="RVW58180.1"/>
    <property type="molecule type" value="Genomic_DNA"/>
</dbReference>
<dbReference type="PANTHER" id="PTHR44303">
    <property type="entry name" value="DNAJ HOMOLOG SUBFAMILY C MEMBER 16"/>
    <property type="match status" value="1"/>
</dbReference>